<dbReference type="PANTHER" id="PTHR12358:SF106">
    <property type="entry name" value="LIPID KINASE YEGS"/>
    <property type="match status" value="1"/>
</dbReference>
<dbReference type="InterPro" id="IPR001206">
    <property type="entry name" value="Diacylglycerol_kinase_cat_dom"/>
</dbReference>
<dbReference type="KEGG" id="sls:SLINC_5635"/>
<reference evidence="4 5" key="1">
    <citation type="submission" date="2016-07" db="EMBL/GenBank/DDBJ databases">
        <title>Enhancement of antibiotic productionsby engineered nitrateutilization in actinobacteria.</title>
        <authorList>
            <person name="Meng S.C."/>
        </authorList>
    </citation>
    <scope>NUCLEOTIDE SEQUENCE [LARGE SCALE GENOMIC DNA]</scope>
    <source>
        <strain evidence="4 5">NRRL 2936</strain>
    </source>
</reference>
<dbReference type="Gene3D" id="3.40.50.10330">
    <property type="entry name" value="Probable inorganic polyphosphate/atp-NAD kinase, domain 1"/>
    <property type="match status" value="1"/>
</dbReference>
<sequence length="359" mass="38756">MHQEVERHLRVEVHVPKSYVIPTSACARYHPVGTLQLMRALLVVNPAATTTSARTRDVLIHALASEMKLEAVTTEYRGHARDLGRQAAESTDIDLVVALGGDGTVNEVVNGLLHAGPDPRRLPGLAVVPGGSTNVFARALGLPNDAVEATGALLDALRQGSERTVGLGLASGTPGTEDEAVPARWFTFNAGLGFDAGVVGRVEQQRERGRKSTHALYVRQALRQFFGEAHRRHGTITLERPDVEPVTDLVLSIVSNTSPWTFLGNHPMYASPKASFDKGLDVLGLSRMTTTAVARYGTQLLTSSPERGPHGKHAVSLHDLDRFTLHSKVPLPLQMDGDHLGLRTSVTFTGVRRALRVIV</sequence>
<dbReference type="Proteomes" id="UP000092598">
    <property type="component" value="Chromosome"/>
</dbReference>
<dbReference type="AlphaFoldDB" id="A0A1B1MGX5"/>
<dbReference type="PANTHER" id="PTHR12358">
    <property type="entry name" value="SPHINGOSINE KINASE"/>
    <property type="match status" value="1"/>
</dbReference>
<proteinExistence type="inferred from homology"/>
<dbReference type="SUPFAM" id="SSF111331">
    <property type="entry name" value="NAD kinase/diacylglycerol kinase-like"/>
    <property type="match status" value="1"/>
</dbReference>
<dbReference type="Pfam" id="PF00781">
    <property type="entry name" value="DAGK_cat"/>
    <property type="match status" value="1"/>
</dbReference>
<evidence type="ECO:0000313" key="5">
    <source>
        <dbReference type="Proteomes" id="UP000092598"/>
    </source>
</evidence>
<dbReference type="GO" id="GO:0004143">
    <property type="term" value="F:ATP-dependent diacylglycerol kinase activity"/>
    <property type="evidence" value="ECO:0007669"/>
    <property type="project" value="TreeGrafter"/>
</dbReference>
<name>A0A1B1MGX5_STRLN</name>
<accession>A0A1B1MGX5</accession>
<dbReference type="PROSITE" id="PS50146">
    <property type="entry name" value="DAGK"/>
    <property type="match status" value="1"/>
</dbReference>
<dbReference type="InterPro" id="IPR017438">
    <property type="entry name" value="ATP-NAD_kinase_N"/>
</dbReference>
<evidence type="ECO:0000259" key="3">
    <source>
        <dbReference type="PROSITE" id="PS50146"/>
    </source>
</evidence>
<comment type="cofactor">
    <cofactor evidence="1">
        <name>Mg(2+)</name>
        <dbReference type="ChEBI" id="CHEBI:18420"/>
    </cofactor>
</comment>
<evidence type="ECO:0000313" key="4">
    <source>
        <dbReference type="EMBL" id="ANS67859.1"/>
    </source>
</evidence>
<feature type="domain" description="DAGKc" evidence="3">
    <location>
        <begin position="35"/>
        <end position="174"/>
    </location>
</feature>
<protein>
    <recommendedName>
        <fullName evidence="3">DAGKc domain-containing protein</fullName>
    </recommendedName>
</protein>
<dbReference type="EMBL" id="CP016438">
    <property type="protein sequence ID" value="ANS67859.1"/>
    <property type="molecule type" value="Genomic_DNA"/>
</dbReference>
<keyword evidence="5" id="KW-1185">Reference proteome</keyword>
<gene>
    <name evidence="4" type="ORF">SLINC_5635</name>
</gene>
<dbReference type="InterPro" id="IPR016064">
    <property type="entry name" value="NAD/diacylglycerol_kinase_sf"/>
</dbReference>
<dbReference type="InterPro" id="IPR050187">
    <property type="entry name" value="Lipid_Phosphate_FormReg"/>
</dbReference>
<dbReference type="STRING" id="1915.SLINC_5635"/>
<dbReference type="Gene3D" id="2.60.200.40">
    <property type="match status" value="1"/>
</dbReference>
<dbReference type="PATRIC" id="fig|1915.4.peg.6242"/>
<dbReference type="GO" id="GO:0005886">
    <property type="term" value="C:plasma membrane"/>
    <property type="evidence" value="ECO:0007669"/>
    <property type="project" value="TreeGrafter"/>
</dbReference>
<evidence type="ECO:0000256" key="1">
    <source>
        <dbReference type="ARBA" id="ARBA00001946"/>
    </source>
</evidence>
<dbReference type="SMART" id="SM00046">
    <property type="entry name" value="DAGKc"/>
    <property type="match status" value="1"/>
</dbReference>
<evidence type="ECO:0000256" key="2">
    <source>
        <dbReference type="ARBA" id="ARBA00005983"/>
    </source>
</evidence>
<organism evidence="4 5">
    <name type="scientific">Streptomyces lincolnensis</name>
    <dbReference type="NCBI Taxonomy" id="1915"/>
    <lineage>
        <taxon>Bacteria</taxon>
        <taxon>Bacillati</taxon>
        <taxon>Actinomycetota</taxon>
        <taxon>Actinomycetes</taxon>
        <taxon>Kitasatosporales</taxon>
        <taxon>Streptomycetaceae</taxon>
        <taxon>Streptomyces</taxon>
    </lineage>
</organism>
<comment type="similarity">
    <text evidence="2">Belongs to the diacylglycerol/lipid kinase family.</text>
</comment>